<dbReference type="Pfam" id="PF06995">
    <property type="entry name" value="Phage_P2_GpU"/>
    <property type="match status" value="1"/>
</dbReference>
<sequence>MMMTYGTFVFSLSTAAYDQLQRQMSWRHASSERLHARPARQYVGLGEDTISLQGVIAGELASNLHVLDDLRALADEGKPQALVEGTGLVYGAYVLVGLNETRKELFADGTPRLIEFQMQLERDDDGAAAEVPA</sequence>
<name>A0A3S0JTK0_STEMA</name>
<dbReference type="AlphaFoldDB" id="A0A3S0JTK0"/>
<organism evidence="1 2">
    <name type="scientific">Stenotrophomonas maltophilia</name>
    <name type="common">Pseudomonas maltophilia</name>
    <name type="synonym">Xanthomonas maltophilia</name>
    <dbReference type="NCBI Taxonomy" id="40324"/>
    <lineage>
        <taxon>Bacteria</taxon>
        <taxon>Pseudomonadati</taxon>
        <taxon>Pseudomonadota</taxon>
        <taxon>Gammaproteobacteria</taxon>
        <taxon>Lysobacterales</taxon>
        <taxon>Lysobacteraceae</taxon>
        <taxon>Stenotrophomonas</taxon>
        <taxon>Stenotrophomonas maltophilia group</taxon>
    </lineage>
</organism>
<comment type="caution">
    <text evidence="1">The sequence shown here is derived from an EMBL/GenBank/DDBJ whole genome shotgun (WGS) entry which is preliminary data.</text>
</comment>
<dbReference type="RefSeq" id="WP_099561475.1">
    <property type="nucleotide sequence ID" value="NZ_JAFKDQ010000001.1"/>
</dbReference>
<proteinExistence type="predicted"/>
<dbReference type="PIRSF" id="PIRSF029208">
    <property type="entry name" value="Phage_tail_GPU"/>
    <property type="match status" value="1"/>
</dbReference>
<dbReference type="Proteomes" id="UP000271705">
    <property type="component" value="Unassembled WGS sequence"/>
</dbReference>
<dbReference type="InterPro" id="IPR016912">
    <property type="entry name" value="Phage_P2_GpU"/>
</dbReference>
<accession>A0A3S0JTK0</accession>
<dbReference type="InterPro" id="IPR009734">
    <property type="entry name" value="Myoviridae_GpU"/>
</dbReference>
<evidence type="ECO:0000313" key="1">
    <source>
        <dbReference type="EMBL" id="RTQ90902.1"/>
    </source>
</evidence>
<protein>
    <submittedName>
        <fullName evidence="1">Phage tail protein</fullName>
    </submittedName>
</protein>
<gene>
    <name evidence="1" type="ORF">EKL94_05170</name>
</gene>
<dbReference type="EMBL" id="RXLZ01000010">
    <property type="protein sequence ID" value="RTQ90902.1"/>
    <property type="molecule type" value="Genomic_DNA"/>
</dbReference>
<evidence type="ECO:0000313" key="2">
    <source>
        <dbReference type="Proteomes" id="UP000271705"/>
    </source>
</evidence>
<reference evidence="1 2" key="1">
    <citation type="submission" date="2018-12" db="EMBL/GenBank/DDBJ databases">
        <authorList>
            <person name="Kartti S."/>
            <person name="Manni A."/>
            <person name="Chemao El Fihri M.W."/>
            <person name="Laamarti M."/>
            <person name="Temsamani L."/>
            <person name="El Jamali J.E."/>
            <person name="Ouadghiri M."/>
            <person name="Ibrahimi A."/>
            <person name="Filati-Maltouf A."/>
        </authorList>
    </citation>
    <scope>NUCLEOTIDE SEQUENCE [LARGE SCALE GENOMIC DNA]</scope>
    <source>
        <strain evidence="1 2">MDMC339</strain>
    </source>
</reference>